<dbReference type="Proteomes" id="UP000503330">
    <property type="component" value="Chromosome"/>
</dbReference>
<gene>
    <name evidence="2" type="ORF">G4D54_16780</name>
    <name evidence="1" type="ORF">MKC95_15160</name>
</gene>
<name>A0AAP2UPK9_CLOIN</name>
<accession>A0AAP2UPK9</accession>
<dbReference type="SUPFAM" id="SSF88659">
    <property type="entry name" value="Sigma3 and sigma4 domains of RNA polymerase sigma factors"/>
    <property type="match status" value="1"/>
</dbReference>
<organism evidence="1 4">
    <name type="scientific">Clostridium innocuum</name>
    <dbReference type="NCBI Taxonomy" id="1522"/>
    <lineage>
        <taxon>Bacteria</taxon>
        <taxon>Bacillati</taxon>
        <taxon>Bacillota</taxon>
        <taxon>Clostridia</taxon>
        <taxon>Eubacteriales</taxon>
        <taxon>Clostridiaceae</taxon>
        <taxon>Clostridium</taxon>
    </lineage>
</organism>
<sequence length="140" mass="16045">MKALEDCIDVRQTRREVQKHLKVLGKRMFRSQILDYMSISGSILSGSGNHGSADNGGKLLKAMEKAEQKNADIQTYIESLMNGLNKLEEEQRDILLAKYLYKLDDEEFEEQFNTSMRTIYTYIKEAEIDLAIILGCAVFK</sequence>
<evidence type="ECO:0000313" key="1">
    <source>
        <dbReference type="EMBL" id="MCR0234111.1"/>
    </source>
</evidence>
<dbReference type="GeneID" id="61927227"/>
<evidence type="ECO:0000313" key="4">
    <source>
        <dbReference type="Proteomes" id="UP001203972"/>
    </source>
</evidence>
<reference evidence="1" key="2">
    <citation type="journal article" date="2022" name="Clin. Infect. Dis.">
        <title>Association between Clostridium innocuum and antibiotic-associated diarrhea in adults and children: A cross-sectional study and comparative genomics analysis.</title>
        <authorList>
            <person name="Cherny K.E."/>
            <person name="Muscat E.B."/>
            <person name="Balaji A."/>
            <person name="Mukherjee J."/>
            <person name="Ozer E.A."/>
            <person name="Angarone M.P."/>
            <person name="Hauser A.R."/>
            <person name="Sichel J.S."/>
            <person name="Amponsah E."/>
            <person name="Kociolek L.K."/>
        </authorList>
    </citation>
    <scope>NUCLEOTIDE SEQUENCE</scope>
    <source>
        <strain evidence="1">NU1-AC-029v</strain>
    </source>
</reference>
<evidence type="ECO:0000313" key="2">
    <source>
        <dbReference type="EMBL" id="QJA03978.1"/>
    </source>
</evidence>
<dbReference type="Proteomes" id="UP001203972">
    <property type="component" value="Unassembled WGS sequence"/>
</dbReference>
<evidence type="ECO:0000313" key="3">
    <source>
        <dbReference type="Proteomes" id="UP000503330"/>
    </source>
</evidence>
<proteinExistence type="predicted"/>
<protein>
    <submittedName>
        <fullName evidence="1">ArpU family transcriptional regulator</fullName>
    </submittedName>
</protein>
<dbReference type="EMBL" id="CP048838">
    <property type="protein sequence ID" value="QJA03978.1"/>
    <property type="molecule type" value="Genomic_DNA"/>
</dbReference>
<dbReference type="RefSeq" id="WP_002605713.1">
    <property type="nucleotide sequence ID" value="NZ_BAAACC010000033.1"/>
</dbReference>
<dbReference type="EMBL" id="JAKTMA010000028">
    <property type="protein sequence ID" value="MCR0234111.1"/>
    <property type="molecule type" value="Genomic_DNA"/>
</dbReference>
<dbReference type="InterPro" id="IPR013324">
    <property type="entry name" value="RNA_pol_sigma_r3/r4-like"/>
</dbReference>
<reference evidence="2 3" key="1">
    <citation type="submission" date="2020-02" db="EMBL/GenBank/DDBJ databases">
        <authorList>
            <person name="Kociolek L.K."/>
            <person name="Ozer E.A."/>
        </authorList>
    </citation>
    <scope>NUCLEOTIDE SEQUENCE [LARGE SCALE GENOMIC DNA]</scope>
    <source>
        <strain evidence="2 3">ATCC 14501</strain>
    </source>
</reference>
<dbReference type="AlphaFoldDB" id="A0AAP2UPK9"/>